<feature type="compositionally biased region" description="Polar residues" evidence="1">
    <location>
        <begin position="36"/>
        <end position="48"/>
    </location>
</feature>
<evidence type="ECO:0000313" key="3">
    <source>
        <dbReference type="Proteomes" id="UP000827986"/>
    </source>
</evidence>
<sequence>MPPAVCQPLLSHPPHRRCSKLCLSPPHLSDPAGAGSSLSLTPRDSLPTNWAPYPTEKGGGIPSPCFNFSSDPIPNVLTSPSATWQIYNCPPNYDEWDSYLW</sequence>
<comment type="caution">
    <text evidence="2">The sequence shown here is derived from an EMBL/GenBank/DDBJ whole genome shotgun (WGS) entry which is preliminary data.</text>
</comment>
<name>A0A9D3XYA3_9SAUR</name>
<keyword evidence="3" id="KW-1185">Reference proteome</keyword>
<evidence type="ECO:0000256" key="1">
    <source>
        <dbReference type="SAM" id="MobiDB-lite"/>
    </source>
</evidence>
<evidence type="ECO:0000313" key="2">
    <source>
        <dbReference type="EMBL" id="KAH1187641.1"/>
    </source>
</evidence>
<organism evidence="2 3">
    <name type="scientific">Mauremys mutica</name>
    <name type="common">yellowpond turtle</name>
    <dbReference type="NCBI Taxonomy" id="74926"/>
    <lineage>
        <taxon>Eukaryota</taxon>
        <taxon>Metazoa</taxon>
        <taxon>Chordata</taxon>
        <taxon>Craniata</taxon>
        <taxon>Vertebrata</taxon>
        <taxon>Euteleostomi</taxon>
        <taxon>Archelosauria</taxon>
        <taxon>Testudinata</taxon>
        <taxon>Testudines</taxon>
        <taxon>Cryptodira</taxon>
        <taxon>Durocryptodira</taxon>
        <taxon>Testudinoidea</taxon>
        <taxon>Geoemydidae</taxon>
        <taxon>Geoemydinae</taxon>
        <taxon>Mauremys</taxon>
    </lineage>
</organism>
<dbReference type="Proteomes" id="UP000827986">
    <property type="component" value="Unassembled WGS sequence"/>
</dbReference>
<proteinExistence type="predicted"/>
<gene>
    <name evidence="2" type="ORF">KIL84_020390</name>
</gene>
<dbReference type="EMBL" id="JAHDVG010000463">
    <property type="protein sequence ID" value="KAH1187641.1"/>
    <property type="molecule type" value="Genomic_DNA"/>
</dbReference>
<feature type="region of interest" description="Disordered" evidence="1">
    <location>
        <begin position="30"/>
        <end position="55"/>
    </location>
</feature>
<reference evidence="2" key="1">
    <citation type="submission" date="2021-09" db="EMBL/GenBank/DDBJ databases">
        <title>The genome of Mauremys mutica provides insights into the evolution of semi-aquatic lifestyle.</title>
        <authorList>
            <person name="Gong S."/>
            <person name="Gao Y."/>
        </authorList>
    </citation>
    <scope>NUCLEOTIDE SEQUENCE</scope>
    <source>
        <strain evidence="2">MM-2020</strain>
        <tissue evidence="2">Muscle</tissue>
    </source>
</reference>
<protein>
    <submittedName>
        <fullName evidence="2">Uncharacterized protein</fullName>
    </submittedName>
</protein>
<accession>A0A9D3XYA3</accession>
<dbReference type="AlphaFoldDB" id="A0A9D3XYA3"/>